<sequence length="137" mass="16106">MNKEELKQLRYVKSEIESIKKQLSDLDYTVATDKVKGSSSHFPYVQRSFTITGVDFLEYNRKAERLRRKLNKRIKELIDLVEKTNEFIEDIDDSLIRQVISLRYINGLTWEDVANNIGGNNTSDSVRMLCNRFLDRL</sequence>
<dbReference type="AlphaFoldDB" id="A0A1J1CVR6"/>
<dbReference type="RefSeq" id="WP_045896270.1">
    <property type="nucleotide sequence ID" value="NZ_CP013242.1"/>
</dbReference>
<proteinExistence type="predicted"/>
<organism evidence="1 2">
    <name type="scientific">Clostridium sporogenes</name>
    <dbReference type="NCBI Taxonomy" id="1509"/>
    <lineage>
        <taxon>Bacteria</taxon>
        <taxon>Bacillati</taxon>
        <taxon>Bacillota</taxon>
        <taxon>Clostridia</taxon>
        <taxon>Eubacteriales</taxon>
        <taxon>Clostridiaceae</taxon>
        <taxon>Clostridium</taxon>
    </lineage>
</organism>
<reference evidence="1 2" key="1">
    <citation type="submission" date="2015-11" db="EMBL/GenBank/DDBJ databases">
        <authorList>
            <person name="Hill K.K."/>
            <person name="Shirey T.B."/>
            <person name="Raphael B."/>
            <person name="Daligault H.E."/>
            <person name="Davenport K.W."/>
            <person name="Bruce D.C."/>
            <person name="Foley B.T."/>
            <person name="Johnson S.L."/>
        </authorList>
    </citation>
    <scope>NUCLEOTIDE SEQUENCE [LARGE SCALE GENOMIC DNA]</scope>
    <source>
        <strain evidence="1 2">CDC_1632</strain>
    </source>
</reference>
<dbReference type="EMBL" id="CP013243">
    <property type="protein sequence ID" value="APH16305.1"/>
    <property type="molecule type" value="Genomic_DNA"/>
</dbReference>
<dbReference type="Proteomes" id="UP000182204">
    <property type="component" value="Chromosome"/>
</dbReference>
<name>A0A1J1CVR6_CLOSG</name>
<protein>
    <submittedName>
        <fullName evidence="1">RNA polymerase, sigma-24 subunit, ECF subfamily</fullName>
    </submittedName>
</protein>
<evidence type="ECO:0000313" key="2">
    <source>
        <dbReference type="Proteomes" id="UP000182204"/>
    </source>
</evidence>
<gene>
    <name evidence="1" type="ORF">NPD5_265</name>
</gene>
<evidence type="ECO:0000313" key="1">
    <source>
        <dbReference type="EMBL" id="APH16305.1"/>
    </source>
</evidence>
<accession>A0A1J1CVR6</accession>